<dbReference type="Pfam" id="PF13193">
    <property type="entry name" value="AMP-binding_C"/>
    <property type="match status" value="1"/>
</dbReference>
<keyword evidence="8" id="KW-1185">Reference proteome</keyword>
<dbReference type="Gene3D" id="3.40.50.12780">
    <property type="entry name" value="N-terminal domain of ligase-like"/>
    <property type="match status" value="1"/>
</dbReference>
<proteinExistence type="inferred from homology"/>
<evidence type="ECO:0000256" key="4">
    <source>
        <dbReference type="ARBA" id="ARBA00023140"/>
    </source>
</evidence>
<dbReference type="EMBL" id="MUJZ01004662">
    <property type="protein sequence ID" value="OTF83199.1"/>
    <property type="molecule type" value="Genomic_DNA"/>
</dbReference>
<sequence length="498" mass="57121">MGKKIDEKFVVKSTRETIKIPELTFSEYLYQKISGQDPERIALIDSKDGTKLTYAQLNRKIQQYSRGFLNLGITKTDHVLFFGNNSIEYIIAQLAFIYLGVIISPSKPANGAYELVNQMRDLNASILIIDRKNLEKILIPAFDNEKYGPSIKKLKKIIIIDPDDDKEMIQKLNDNEQMISMKRITENQDDHLERIPYFETNKDDYLFMVYTSGTTGQPKGAIHTHYTIISLIELSKPIMCPVIYSFWYPMGHISGTAMSCYNLCYGITMVVESDINIEKLLTSVEKYQISQLPISPSHMCDLVRQNFNLKYKLESLRLMTFGGSKVPREQIDEIKRKYNIKTFDMYGSTEMMGSHCISFDGTDPPGSVGSPTHNTEMKIIDLNTGENLPPNSPGELCCRGPQRFVGYWQNEEATAKAIDSNGWYHTGDLCYYDEQGNLFIKDRIKELVKFRYWSISPFEIEEFLVEHPAVNASCVIGVKHQTDGQWLRAYVEIRKGHQ</sequence>
<dbReference type="Proteomes" id="UP000194236">
    <property type="component" value="Unassembled WGS sequence"/>
</dbReference>
<protein>
    <recommendedName>
        <fullName evidence="9">AMP-dependent synthetase/ligase domain-containing protein</fullName>
    </recommendedName>
</protein>
<dbReference type="InterPro" id="IPR000873">
    <property type="entry name" value="AMP-dep_synth/lig_dom"/>
</dbReference>
<gene>
    <name evidence="7" type="ORF">BLA29_004871</name>
</gene>
<reference evidence="7 8" key="1">
    <citation type="submission" date="2017-03" db="EMBL/GenBank/DDBJ databases">
        <title>Genome Survey of Euroglyphus maynei.</title>
        <authorList>
            <person name="Arlian L.G."/>
            <person name="Morgan M.S."/>
            <person name="Rider S.D."/>
        </authorList>
    </citation>
    <scope>NUCLEOTIDE SEQUENCE [LARGE SCALE GENOMIC DNA]</scope>
    <source>
        <strain evidence="7">Arlian Lab</strain>
        <tissue evidence="7">Whole body</tissue>
    </source>
</reference>
<feature type="non-terminal residue" evidence="7">
    <location>
        <position position="498"/>
    </location>
</feature>
<name>A0A1Y3BQF5_EURMA</name>
<dbReference type="InterPro" id="IPR045851">
    <property type="entry name" value="AMP-bd_C_sf"/>
</dbReference>
<evidence type="ECO:0000259" key="5">
    <source>
        <dbReference type="Pfam" id="PF00501"/>
    </source>
</evidence>
<dbReference type="PANTHER" id="PTHR24096">
    <property type="entry name" value="LONG-CHAIN-FATTY-ACID--COA LIGASE"/>
    <property type="match status" value="1"/>
</dbReference>
<evidence type="ECO:0000256" key="1">
    <source>
        <dbReference type="ARBA" id="ARBA00004275"/>
    </source>
</evidence>
<evidence type="ECO:0000256" key="3">
    <source>
        <dbReference type="ARBA" id="ARBA00022598"/>
    </source>
</evidence>
<dbReference type="GO" id="GO:0005777">
    <property type="term" value="C:peroxisome"/>
    <property type="evidence" value="ECO:0007669"/>
    <property type="project" value="UniProtKB-SubCell"/>
</dbReference>
<dbReference type="GO" id="GO:0016405">
    <property type="term" value="F:CoA-ligase activity"/>
    <property type="evidence" value="ECO:0007669"/>
    <property type="project" value="TreeGrafter"/>
</dbReference>
<dbReference type="Gene3D" id="3.30.300.30">
    <property type="match status" value="1"/>
</dbReference>
<evidence type="ECO:0000256" key="2">
    <source>
        <dbReference type="ARBA" id="ARBA00006432"/>
    </source>
</evidence>
<feature type="domain" description="AMP-binding enzyme C-terminal" evidence="6">
    <location>
        <begin position="459"/>
        <end position="496"/>
    </location>
</feature>
<dbReference type="SUPFAM" id="SSF56801">
    <property type="entry name" value="Acetyl-CoA synthetase-like"/>
    <property type="match status" value="1"/>
</dbReference>
<comment type="caution">
    <text evidence="7">The sequence shown here is derived from an EMBL/GenBank/DDBJ whole genome shotgun (WGS) entry which is preliminary data.</text>
</comment>
<dbReference type="InterPro" id="IPR025110">
    <property type="entry name" value="AMP-bd_C"/>
</dbReference>
<dbReference type="PROSITE" id="PS00455">
    <property type="entry name" value="AMP_BINDING"/>
    <property type="match status" value="1"/>
</dbReference>
<evidence type="ECO:0000313" key="7">
    <source>
        <dbReference type="EMBL" id="OTF83199.1"/>
    </source>
</evidence>
<feature type="domain" description="AMP-dependent synthetase/ligase" evidence="5">
    <location>
        <begin position="35"/>
        <end position="408"/>
    </location>
</feature>
<comment type="subcellular location">
    <subcellularLocation>
        <location evidence="1">Peroxisome</location>
    </subcellularLocation>
</comment>
<dbReference type="Pfam" id="PF00501">
    <property type="entry name" value="AMP-binding"/>
    <property type="match status" value="1"/>
</dbReference>
<keyword evidence="3" id="KW-0436">Ligase</keyword>
<evidence type="ECO:0000259" key="6">
    <source>
        <dbReference type="Pfam" id="PF13193"/>
    </source>
</evidence>
<organism evidence="7 8">
    <name type="scientific">Euroglyphus maynei</name>
    <name type="common">Mayne's house dust mite</name>
    <dbReference type="NCBI Taxonomy" id="6958"/>
    <lineage>
        <taxon>Eukaryota</taxon>
        <taxon>Metazoa</taxon>
        <taxon>Ecdysozoa</taxon>
        <taxon>Arthropoda</taxon>
        <taxon>Chelicerata</taxon>
        <taxon>Arachnida</taxon>
        <taxon>Acari</taxon>
        <taxon>Acariformes</taxon>
        <taxon>Sarcoptiformes</taxon>
        <taxon>Astigmata</taxon>
        <taxon>Psoroptidia</taxon>
        <taxon>Analgoidea</taxon>
        <taxon>Pyroglyphidae</taxon>
        <taxon>Pyroglyphinae</taxon>
        <taxon>Euroglyphus</taxon>
    </lineage>
</organism>
<evidence type="ECO:0000313" key="8">
    <source>
        <dbReference type="Proteomes" id="UP000194236"/>
    </source>
</evidence>
<dbReference type="OrthoDB" id="6475404at2759"/>
<evidence type="ECO:0008006" key="9">
    <source>
        <dbReference type="Google" id="ProtNLM"/>
    </source>
</evidence>
<comment type="similarity">
    <text evidence="2">Belongs to the ATP-dependent AMP-binding enzyme family.</text>
</comment>
<dbReference type="AlphaFoldDB" id="A0A1Y3BQF5"/>
<accession>A0A1Y3BQF5</accession>
<dbReference type="InterPro" id="IPR020845">
    <property type="entry name" value="AMP-binding_CS"/>
</dbReference>
<dbReference type="PANTHER" id="PTHR24096:SF149">
    <property type="entry name" value="AMP-BINDING DOMAIN-CONTAINING PROTEIN-RELATED"/>
    <property type="match status" value="1"/>
</dbReference>
<dbReference type="InterPro" id="IPR042099">
    <property type="entry name" value="ANL_N_sf"/>
</dbReference>
<keyword evidence="4" id="KW-0576">Peroxisome</keyword>